<dbReference type="InterPro" id="IPR007130">
    <property type="entry name" value="DAGAT"/>
</dbReference>
<comment type="caution">
    <text evidence="16">Lacks conserved residue(s) required for the propagation of feature annotation.</text>
</comment>
<evidence type="ECO:0000256" key="15">
    <source>
        <dbReference type="ARBA" id="ARBA00048109"/>
    </source>
</evidence>
<evidence type="ECO:0000256" key="5">
    <source>
        <dbReference type="ARBA" id="ARBA00013244"/>
    </source>
</evidence>
<dbReference type="GO" id="GO:0006071">
    <property type="term" value="P:glycerol metabolic process"/>
    <property type="evidence" value="ECO:0007669"/>
    <property type="project" value="UniProtKB-UniRule"/>
</dbReference>
<evidence type="ECO:0000256" key="14">
    <source>
        <dbReference type="ARBA" id="ARBA00023315"/>
    </source>
</evidence>
<evidence type="ECO:0000256" key="7">
    <source>
        <dbReference type="ARBA" id="ARBA00022679"/>
    </source>
</evidence>
<comment type="subcellular location">
    <subcellularLocation>
        <location evidence="1 16">Endoplasmic reticulum membrane</location>
        <topology evidence="1 16">Multi-pass membrane protein</topology>
    </subcellularLocation>
</comment>
<dbReference type="OrthoDB" id="264532at2759"/>
<dbReference type="PANTHER" id="PTHR12317:SF0">
    <property type="entry name" value="ACYLTRANSFERASE"/>
    <property type="match status" value="1"/>
</dbReference>
<dbReference type="GO" id="GO:0004144">
    <property type="term" value="F:diacylglycerol O-acyltransferase activity"/>
    <property type="evidence" value="ECO:0007669"/>
    <property type="project" value="UniProtKB-UniRule"/>
</dbReference>
<gene>
    <name evidence="17" type="ORF">G6F51_009750</name>
</gene>
<keyword evidence="9" id="KW-0319">Glycerol metabolism</keyword>
<keyword evidence="12 16" id="KW-0443">Lipid metabolism</keyword>
<evidence type="ECO:0000256" key="16">
    <source>
        <dbReference type="RuleBase" id="RU367023"/>
    </source>
</evidence>
<name>A0A9P6Y3Z2_RHIOR</name>
<protein>
    <recommendedName>
        <fullName evidence="5 16">Diacylglycerol O-acyltransferase</fullName>
        <ecNumber evidence="5 16">2.3.1.20</ecNumber>
    </recommendedName>
</protein>
<evidence type="ECO:0000256" key="12">
    <source>
        <dbReference type="ARBA" id="ARBA00023098"/>
    </source>
</evidence>
<comment type="similarity">
    <text evidence="4 16">Belongs to the diacylglycerol acyltransferase family.</text>
</comment>
<keyword evidence="13 16" id="KW-0472">Membrane</keyword>
<dbReference type="CDD" id="cd07987">
    <property type="entry name" value="LPLAT_MGAT-like"/>
    <property type="match status" value="1"/>
</dbReference>
<evidence type="ECO:0000313" key="18">
    <source>
        <dbReference type="Proteomes" id="UP000717996"/>
    </source>
</evidence>
<dbReference type="GO" id="GO:0005789">
    <property type="term" value="C:endoplasmic reticulum membrane"/>
    <property type="evidence" value="ECO:0007669"/>
    <property type="project" value="UniProtKB-SubCell"/>
</dbReference>
<keyword evidence="10 16" id="KW-0256">Endoplasmic reticulum</keyword>
<proteinExistence type="inferred from homology"/>
<keyword evidence="8 16" id="KW-0812">Transmembrane</keyword>
<feature type="transmembrane region" description="Helical" evidence="16">
    <location>
        <begin position="40"/>
        <end position="64"/>
    </location>
</feature>
<evidence type="ECO:0000256" key="8">
    <source>
        <dbReference type="ARBA" id="ARBA00022692"/>
    </source>
</evidence>
<reference evidence="17" key="1">
    <citation type="journal article" date="2020" name="Microb. Genom.">
        <title>Genetic diversity of clinical and environmental Mucorales isolates obtained from an investigation of mucormycosis cases among solid organ transplant recipients.</title>
        <authorList>
            <person name="Nguyen M.H."/>
            <person name="Kaul D."/>
            <person name="Muto C."/>
            <person name="Cheng S.J."/>
            <person name="Richter R.A."/>
            <person name="Bruno V.M."/>
            <person name="Liu G."/>
            <person name="Beyhan S."/>
            <person name="Sundermann A.J."/>
            <person name="Mounaud S."/>
            <person name="Pasculle A.W."/>
            <person name="Nierman W.C."/>
            <person name="Driscoll E."/>
            <person name="Cumbie R."/>
            <person name="Clancy C.J."/>
            <person name="Dupont C.L."/>
        </authorList>
    </citation>
    <scope>NUCLEOTIDE SEQUENCE</scope>
    <source>
        <strain evidence="17">GL16</strain>
    </source>
</reference>
<keyword evidence="14 16" id="KW-0012">Acyltransferase</keyword>
<evidence type="ECO:0000256" key="11">
    <source>
        <dbReference type="ARBA" id="ARBA00022989"/>
    </source>
</evidence>
<evidence type="ECO:0000256" key="10">
    <source>
        <dbReference type="ARBA" id="ARBA00022824"/>
    </source>
</evidence>
<comment type="caution">
    <text evidence="17">The sequence shown here is derived from an EMBL/GenBank/DDBJ whole genome shotgun (WGS) entry which is preliminary data.</text>
</comment>
<evidence type="ECO:0000256" key="2">
    <source>
        <dbReference type="ARBA" id="ARBA00004771"/>
    </source>
</evidence>
<keyword evidence="11 16" id="KW-1133">Transmembrane helix</keyword>
<keyword evidence="7" id="KW-0808">Transferase</keyword>
<accession>A0A9P6Y3Z2</accession>
<evidence type="ECO:0000256" key="1">
    <source>
        <dbReference type="ARBA" id="ARBA00004477"/>
    </source>
</evidence>
<evidence type="ECO:0000256" key="3">
    <source>
        <dbReference type="ARBA" id="ARBA00005189"/>
    </source>
</evidence>
<evidence type="ECO:0000256" key="6">
    <source>
        <dbReference type="ARBA" id="ARBA00022516"/>
    </source>
</evidence>
<comment type="pathway">
    <text evidence="2 16">Glycerolipid metabolism; triacylglycerol biosynthesis.</text>
</comment>
<dbReference type="AlphaFoldDB" id="A0A9P6Y3Z2"/>
<dbReference type="Pfam" id="PF03982">
    <property type="entry name" value="DAGAT"/>
    <property type="match status" value="1"/>
</dbReference>
<keyword evidence="6 16" id="KW-0444">Lipid biosynthesis</keyword>
<sequence>MEKPDNNKNILSSVSDCFPKIEWAPLWGIPLERRMQTAAVVVWLILLGSCMSLSIFSLTLPVLWPIHIAYLAYLWIDQSHENGGRRSEWFRSLPFWHYFAGYFPVKIVKEADLDPSKNYIFGYHPHGIISLGAVANFATEATGFSQLFPGIIPSLLTLTANFKVPLYRDIMLALGIASVSRHSCETILSSGPGRSIVIVVGGASESLRARPGTADLTLQKRLGFIRMAIRHQAGLIPTFSFGENDIFQQVDNSNETLLWKIQKGVQRLMGFTIPLFHGRGIFNYSLGLVPYRHPIVTVVGKPIPVPKLKAGETEPTEEQLLSTQALYIEELKCIYDKYKDIYAKDRKQDLRIVA</sequence>
<dbReference type="Proteomes" id="UP000717996">
    <property type="component" value="Unassembled WGS sequence"/>
</dbReference>
<dbReference type="GO" id="GO:0019432">
    <property type="term" value="P:triglyceride biosynthetic process"/>
    <property type="evidence" value="ECO:0007669"/>
    <property type="project" value="UniProtKB-UniRule"/>
</dbReference>
<comment type="pathway">
    <text evidence="3">Lipid metabolism.</text>
</comment>
<comment type="catalytic activity">
    <reaction evidence="15 16">
        <text>an acyl-CoA + a 1,2-diacyl-sn-glycerol = a triacyl-sn-glycerol + CoA</text>
        <dbReference type="Rhea" id="RHEA:10868"/>
        <dbReference type="ChEBI" id="CHEBI:17815"/>
        <dbReference type="ChEBI" id="CHEBI:57287"/>
        <dbReference type="ChEBI" id="CHEBI:58342"/>
        <dbReference type="ChEBI" id="CHEBI:64615"/>
        <dbReference type="EC" id="2.3.1.20"/>
    </reaction>
</comment>
<dbReference type="EMBL" id="JAANIT010001853">
    <property type="protein sequence ID" value="KAG1538472.1"/>
    <property type="molecule type" value="Genomic_DNA"/>
</dbReference>
<evidence type="ECO:0000256" key="4">
    <source>
        <dbReference type="ARBA" id="ARBA00005420"/>
    </source>
</evidence>
<evidence type="ECO:0000256" key="9">
    <source>
        <dbReference type="ARBA" id="ARBA00022798"/>
    </source>
</evidence>
<dbReference type="EC" id="2.3.1.20" evidence="5 16"/>
<evidence type="ECO:0000256" key="13">
    <source>
        <dbReference type="ARBA" id="ARBA00023136"/>
    </source>
</evidence>
<organism evidence="17 18">
    <name type="scientific">Rhizopus oryzae</name>
    <name type="common">Mucormycosis agent</name>
    <name type="synonym">Rhizopus arrhizus var. delemar</name>
    <dbReference type="NCBI Taxonomy" id="64495"/>
    <lineage>
        <taxon>Eukaryota</taxon>
        <taxon>Fungi</taxon>
        <taxon>Fungi incertae sedis</taxon>
        <taxon>Mucoromycota</taxon>
        <taxon>Mucoromycotina</taxon>
        <taxon>Mucoromycetes</taxon>
        <taxon>Mucorales</taxon>
        <taxon>Mucorineae</taxon>
        <taxon>Rhizopodaceae</taxon>
        <taxon>Rhizopus</taxon>
    </lineage>
</organism>
<comment type="function">
    <text evidence="16">Catalyzes the terminal and only committed step in triacylglycerol synthesis by using diacylglycerol and fatty acyl CoA as substrates.</text>
</comment>
<dbReference type="PANTHER" id="PTHR12317">
    <property type="entry name" value="DIACYLGLYCEROL O-ACYLTRANSFERASE"/>
    <property type="match status" value="1"/>
</dbReference>
<evidence type="ECO:0000313" key="17">
    <source>
        <dbReference type="EMBL" id="KAG1538472.1"/>
    </source>
</evidence>